<dbReference type="AlphaFoldDB" id="W6MS88"/>
<dbReference type="Proteomes" id="UP000019384">
    <property type="component" value="Unassembled WGS sequence"/>
</dbReference>
<dbReference type="EMBL" id="HG793130">
    <property type="protein sequence ID" value="CDK29263.1"/>
    <property type="molecule type" value="Genomic_DNA"/>
</dbReference>
<feature type="region of interest" description="Disordered" evidence="1">
    <location>
        <begin position="23"/>
        <end position="45"/>
    </location>
</feature>
<dbReference type="InterPro" id="IPR004043">
    <property type="entry name" value="LCCL"/>
</dbReference>
<gene>
    <name evidence="4" type="ORF">KUCA_T00005251001</name>
</gene>
<accession>W6MS88</accession>
<dbReference type="PANTHER" id="PTHR31331:SF1">
    <property type="entry name" value="CYSTEINE RICH SECRETORY PROTEIN LCCL DOMAIN CONTAINING 2"/>
    <property type="match status" value="1"/>
</dbReference>
<evidence type="ECO:0000256" key="1">
    <source>
        <dbReference type="SAM" id="MobiDB-lite"/>
    </source>
</evidence>
<feature type="compositionally biased region" description="Polar residues" evidence="1">
    <location>
        <begin position="23"/>
        <end position="36"/>
    </location>
</feature>
<dbReference type="Pfam" id="PF03815">
    <property type="entry name" value="LCCL"/>
    <property type="match status" value="1"/>
</dbReference>
<dbReference type="InterPro" id="IPR036609">
    <property type="entry name" value="LCCL_sf"/>
</dbReference>
<sequence>MPRLTQRDERDLDFELEDLVVRSSTSSQKTVQSDLESGSHDRISPRPSLVSRIKRFGRLALDGPDTPEDEFPQFKNDLLQQFERFPGRIANDFPLRLRLPFALAYFVFWILSVRYVLSPALTELPTYANESGERVEVVSLSCRDERSMWLGKNAECGMDASKCQPFENRTVVFRCPALCDTDSWTYSSLPVGNETYKYRGFYIGGGPVSSSSDSNDLSLPYRADSFPCGAAIHAGVISPLWGGCAKVEYTGFQPGFPATKGHYGVYDSIDFDAFFPASFKFVKNTGCTNCYDMRFAVAIINFLLGIPVVYFGSGALAYWTMVTVGFWTVLLAIDPPIIVNVGDPESLPSLVSLGFQRFLPFCFMAYTIWHLAIRRTFQMPSSPVLKTVLWYPLFWTGILNNLTFDRLPVDRLTVADITTQPGALVTFFGIVSLIGTCAVIQAYKLWLSGRFKIYLVVYSTFVVGLWILGSLHGLNLRIHHYVLALLLIPGTSTRGTTAFLFQGVLVGLFVNGISRWGLASVVETARALRRSDPTGAIKPPTITDYSAGILSWVPVELDNPRIVDGEIVAPHDRLSGYALLVNDVERYNGGNTSVDLNQLMADDPELGQELTAALEFGNGSTQLYLRVARAASDRTGDFSAAARLTWPLGELTVAPAGASIT</sequence>
<feature type="transmembrane region" description="Helical" evidence="2">
    <location>
        <begin position="293"/>
        <end position="311"/>
    </location>
</feature>
<feature type="transmembrane region" description="Helical" evidence="2">
    <location>
        <begin position="422"/>
        <end position="443"/>
    </location>
</feature>
<keyword evidence="2" id="KW-0472">Membrane</keyword>
<name>W6MS88_9ASCO</name>
<keyword evidence="2" id="KW-1133">Transmembrane helix</keyword>
<dbReference type="PANTHER" id="PTHR31331">
    <property type="entry name" value="LCCL DOMAIN PROTEIN (AFU_ORTHOLOGUE AFUA_5G08630)"/>
    <property type="match status" value="1"/>
</dbReference>
<dbReference type="PROSITE" id="PS50820">
    <property type="entry name" value="LCCL"/>
    <property type="match status" value="1"/>
</dbReference>
<reference evidence="4" key="1">
    <citation type="submission" date="2013-12" db="EMBL/GenBank/DDBJ databases">
        <authorList>
            <person name="Genoscope - CEA"/>
        </authorList>
    </citation>
    <scope>NUCLEOTIDE SEQUENCE</scope>
    <source>
        <strain evidence="4">CBS 1993</strain>
    </source>
</reference>
<evidence type="ECO:0000259" key="3">
    <source>
        <dbReference type="PROSITE" id="PS50820"/>
    </source>
</evidence>
<evidence type="ECO:0000313" key="4">
    <source>
        <dbReference type="EMBL" id="CDK29263.1"/>
    </source>
</evidence>
<dbReference type="HOGENOM" id="CLU_011125_2_0_1"/>
<proteinExistence type="predicted"/>
<protein>
    <recommendedName>
        <fullName evidence="3">LCCL domain-containing protein</fullName>
    </recommendedName>
</protein>
<keyword evidence="5" id="KW-1185">Reference proteome</keyword>
<keyword evidence="2" id="KW-0812">Transmembrane</keyword>
<organism evidence="4 5">
    <name type="scientific">Kuraishia capsulata CBS 1993</name>
    <dbReference type="NCBI Taxonomy" id="1382522"/>
    <lineage>
        <taxon>Eukaryota</taxon>
        <taxon>Fungi</taxon>
        <taxon>Dikarya</taxon>
        <taxon>Ascomycota</taxon>
        <taxon>Saccharomycotina</taxon>
        <taxon>Pichiomycetes</taxon>
        <taxon>Pichiales</taxon>
        <taxon>Pichiaceae</taxon>
        <taxon>Kuraishia</taxon>
    </lineage>
</organism>
<dbReference type="InterPro" id="IPR051957">
    <property type="entry name" value="CRISP-LCCL_domain"/>
</dbReference>
<dbReference type="Gene3D" id="2.170.130.20">
    <property type="entry name" value="LCCL-like domain"/>
    <property type="match status" value="1"/>
</dbReference>
<feature type="transmembrane region" description="Helical" evidence="2">
    <location>
        <begin position="353"/>
        <end position="372"/>
    </location>
</feature>
<feature type="transmembrane region" description="Helical" evidence="2">
    <location>
        <begin position="455"/>
        <end position="478"/>
    </location>
</feature>
<dbReference type="SUPFAM" id="SSF69848">
    <property type="entry name" value="LCCL domain"/>
    <property type="match status" value="1"/>
</dbReference>
<dbReference type="OrthoDB" id="441660at2759"/>
<evidence type="ECO:0000256" key="2">
    <source>
        <dbReference type="SAM" id="Phobius"/>
    </source>
</evidence>
<feature type="domain" description="LCCL" evidence="3">
    <location>
        <begin position="157"/>
        <end position="259"/>
    </location>
</feature>
<dbReference type="RefSeq" id="XP_022461251.1">
    <property type="nucleotide sequence ID" value="XM_022600428.1"/>
</dbReference>
<reference evidence="4" key="2">
    <citation type="submission" date="2014-02" db="EMBL/GenBank/DDBJ databases">
        <title>Complete DNA sequence of /Kuraishia capsulata/ illustrates novel genomic features among budding yeasts (/Saccharomycotina/).</title>
        <authorList>
            <person name="Morales L."/>
            <person name="Noel B."/>
            <person name="Porcel B."/>
            <person name="Marcet-Houben M."/>
            <person name="Hullo M-F."/>
            <person name="Sacerdot C."/>
            <person name="Tekaia F."/>
            <person name="Leh-Louis V."/>
            <person name="Despons L."/>
            <person name="Khanna V."/>
            <person name="Aury J-M."/>
            <person name="Barbe V."/>
            <person name="Couloux A."/>
            <person name="Labadie K."/>
            <person name="Pelletier E."/>
            <person name="Souciet J-L."/>
            <person name="Boekhout T."/>
            <person name="Gabaldon T."/>
            <person name="Wincker P."/>
            <person name="Dujon B."/>
        </authorList>
    </citation>
    <scope>NUCLEOTIDE SEQUENCE</scope>
    <source>
        <strain evidence="4">CBS 1993</strain>
    </source>
</reference>
<evidence type="ECO:0000313" key="5">
    <source>
        <dbReference type="Proteomes" id="UP000019384"/>
    </source>
</evidence>
<dbReference type="GeneID" id="34522639"/>
<dbReference type="STRING" id="1382522.W6MS88"/>